<dbReference type="InterPro" id="IPR001810">
    <property type="entry name" value="F-box_dom"/>
</dbReference>
<dbReference type="PANTHER" id="PTHR31672:SF13">
    <property type="entry name" value="F-BOX PROTEIN CPR30-LIKE"/>
    <property type="match status" value="1"/>
</dbReference>
<dbReference type="SMART" id="SM00256">
    <property type="entry name" value="FBOX"/>
    <property type="match status" value="1"/>
</dbReference>
<evidence type="ECO:0000256" key="1">
    <source>
        <dbReference type="SAM" id="Phobius"/>
    </source>
</evidence>
<protein>
    <recommendedName>
        <fullName evidence="2">F-box domain-containing protein</fullName>
    </recommendedName>
</protein>
<name>J3MYH5_ORYBR</name>
<dbReference type="SUPFAM" id="SSF81383">
    <property type="entry name" value="F-box domain"/>
    <property type="match status" value="1"/>
</dbReference>
<keyword evidence="1" id="KW-0812">Transmembrane</keyword>
<evidence type="ECO:0000313" key="4">
    <source>
        <dbReference type="Proteomes" id="UP000006038"/>
    </source>
</evidence>
<dbReference type="Pfam" id="PF08268">
    <property type="entry name" value="FBA_3"/>
    <property type="match status" value="1"/>
</dbReference>
<reference evidence="3" key="2">
    <citation type="submission" date="2013-04" db="UniProtKB">
        <authorList>
            <consortium name="EnsemblPlants"/>
        </authorList>
    </citation>
    <scope>IDENTIFICATION</scope>
</reference>
<dbReference type="Proteomes" id="UP000006038">
    <property type="component" value="Chromosome 9"/>
</dbReference>
<evidence type="ECO:0000259" key="2">
    <source>
        <dbReference type="SMART" id="SM00256"/>
    </source>
</evidence>
<dbReference type="EnsemblPlants" id="OB09G20540.1">
    <property type="protein sequence ID" value="OB09G20540.1"/>
    <property type="gene ID" value="OB09G20540"/>
</dbReference>
<dbReference type="InterPro" id="IPR050796">
    <property type="entry name" value="SCF_F-box_component"/>
</dbReference>
<dbReference type="Gramene" id="OB09G20540.1">
    <property type="protein sequence ID" value="OB09G20540.1"/>
    <property type="gene ID" value="OB09G20540"/>
</dbReference>
<keyword evidence="1" id="KW-0472">Membrane</keyword>
<dbReference type="eggNOG" id="ENOG502STPW">
    <property type="taxonomic scope" value="Eukaryota"/>
</dbReference>
<feature type="domain" description="F-box" evidence="2">
    <location>
        <begin position="114"/>
        <end position="154"/>
    </location>
</feature>
<reference evidence="3" key="1">
    <citation type="journal article" date="2013" name="Nat. Commun.">
        <title>Whole-genome sequencing of Oryza brachyantha reveals mechanisms underlying Oryza genome evolution.</title>
        <authorList>
            <person name="Chen J."/>
            <person name="Huang Q."/>
            <person name="Gao D."/>
            <person name="Wang J."/>
            <person name="Lang Y."/>
            <person name="Liu T."/>
            <person name="Li B."/>
            <person name="Bai Z."/>
            <person name="Luis Goicoechea J."/>
            <person name="Liang C."/>
            <person name="Chen C."/>
            <person name="Zhang W."/>
            <person name="Sun S."/>
            <person name="Liao Y."/>
            <person name="Zhang X."/>
            <person name="Yang L."/>
            <person name="Song C."/>
            <person name="Wang M."/>
            <person name="Shi J."/>
            <person name="Liu G."/>
            <person name="Liu J."/>
            <person name="Zhou H."/>
            <person name="Zhou W."/>
            <person name="Yu Q."/>
            <person name="An N."/>
            <person name="Chen Y."/>
            <person name="Cai Q."/>
            <person name="Wang B."/>
            <person name="Liu B."/>
            <person name="Min J."/>
            <person name="Huang Y."/>
            <person name="Wu H."/>
            <person name="Li Z."/>
            <person name="Zhang Y."/>
            <person name="Yin Y."/>
            <person name="Song W."/>
            <person name="Jiang J."/>
            <person name="Jackson S.A."/>
            <person name="Wing R.A."/>
            <person name="Wang J."/>
            <person name="Chen M."/>
        </authorList>
    </citation>
    <scope>NUCLEOTIDE SEQUENCE [LARGE SCALE GENOMIC DNA]</scope>
    <source>
        <strain evidence="3">cv. IRGC 101232</strain>
    </source>
</reference>
<accession>J3MYH5</accession>
<dbReference type="AlphaFoldDB" id="J3MYH5"/>
<dbReference type="InterPro" id="IPR036047">
    <property type="entry name" value="F-box-like_dom_sf"/>
</dbReference>
<organism evidence="3">
    <name type="scientific">Oryza brachyantha</name>
    <name type="common">malo sina</name>
    <dbReference type="NCBI Taxonomy" id="4533"/>
    <lineage>
        <taxon>Eukaryota</taxon>
        <taxon>Viridiplantae</taxon>
        <taxon>Streptophyta</taxon>
        <taxon>Embryophyta</taxon>
        <taxon>Tracheophyta</taxon>
        <taxon>Spermatophyta</taxon>
        <taxon>Magnoliopsida</taxon>
        <taxon>Liliopsida</taxon>
        <taxon>Poales</taxon>
        <taxon>Poaceae</taxon>
        <taxon>BOP clade</taxon>
        <taxon>Oryzoideae</taxon>
        <taxon>Oryzeae</taxon>
        <taxon>Oryzinae</taxon>
        <taxon>Oryza</taxon>
    </lineage>
</organism>
<sequence>MAMAATGAWWHIDHQRASESSSFWSSGGHGGFFHLKSKKKKSQFRGVLYQLPQNPKKDLHSFTGSFKLVILVLYSAHLLMIGLGHLLTGKVGCSIWTLMENTVVQPLSPPAIRMTQDVTEQILVRLPVSSLVRFHSVCKQWCRVISSPRFITEHARRAPEQLLLFLPRVDASAAGIRAVKPGQAMVFDEKWSPSTLASSSSSSSSMDADDHLFASCNGLLCFYGQHAVKVANPVTGDCLLVSKPDGILLHDFYYLYSFGFHPVSGEYKLTHFPREPRRYRSGRPFHFDAIQVHTIGDDKWRDIRAPVECCLVNLGVVHVDGAMYWLTEDEERRSSGSGSGMKIMSFDLKEETFSPIQPPPLLQDQAKHSHNNRKLTHYLSEMDGKVCLVTTPFHSHVPWRRYNTEIYGRMDIWILEIQTEFTEHEWRLKHSIGSPSLSLLYAPQPCFVHREKILLHDEGNAFFQDLQHERGLKIDIELGGMEVKPLMSFRPHRYYETQAYFYRETLCSPVPVLEAHYDNSVKCQRKRNL</sequence>
<keyword evidence="4" id="KW-1185">Reference proteome</keyword>
<dbReference type="Gene3D" id="1.20.1280.50">
    <property type="match status" value="1"/>
</dbReference>
<dbReference type="Pfam" id="PF00646">
    <property type="entry name" value="F-box"/>
    <property type="match status" value="1"/>
</dbReference>
<dbReference type="CDD" id="cd22157">
    <property type="entry name" value="F-box_AtFBW1-like"/>
    <property type="match status" value="1"/>
</dbReference>
<proteinExistence type="predicted"/>
<evidence type="ECO:0000313" key="3">
    <source>
        <dbReference type="EnsemblPlants" id="OB09G20540.1"/>
    </source>
</evidence>
<dbReference type="OMA" id="DIWILEI"/>
<dbReference type="InterPro" id="IPR017451">
    <property type="entry name" value="F-box-assoc_interact_dom"/>
</dbReference>
<dbReference type="InterPro" id="IPR013187">
    <property type="entry name" value="F-box-assoc_dom_typ3"/>
</dbReference>
<feature type="transmembrane region" description="Helical" evidence="1">
    <location>
        <begin position="66"/>
        <end position="87"/>
    </location>
</feature>
<dbReference type="PANTHER" id="PTHR31672">
    <property type="entry name" value="BNACNNG10540D PROTEIN"/>
    <property type="match status" value="1"/>
</dbReference>
<dbReference type="HOGENOM" id="CLU_027176_10_1_1"/>
<dbReference type="NCBIfam" id="TIGR01640">
    <property type="entry name" value="F_box_assoc_1"/>
    <property type="match status" value="1"/>
</dbReference>
<keyword evidence="1" id="KW-1133">Transmembrane helix</keyword>